<evidence type="ECO:0000256" key="1">
    <source>
        <dbReference type="SAM" id="MobiDB-lite"/>
    </source>
</evidence>
<name>A0AAV7RX90_PLEWA</name>
<feature type="region of interest" description="Disordered" evidence="1">
    <location>
        <begin position="14"/>
        <end position="47"/>
    </location>
</feature>
<evidence type="ECO:0000313" key="3">
    <source>
        <dbReference type="Proteomes" id="UP001066276"/>
    </source>
</evidence>
<proteinExistence type="predicted"/>
<organism evidence="2 3">
    <name type="scientific">Pleurodeles waltl</name>
    <name type="common">Iberian ribbed newt</name>
    <dbReference type="NCBI Taxonomy" id="8319"/>
    <lineage>
        <taxon>Eukaryota</taxon>
        <taxon>Metazoa</taxon>
        <taxon>Chordata</taxon>
        <taxon>Craniata</taxon>
        <taxon>Vertebrata</taxon>
        <taxon>Euteleostomi</taxon>
        <taxon>Amphibia</taxon>
        <taxon>Batrachia</taxon>
        <taxon>Caudata</taxon>
        <taxon>Salamandroidea</taxon>
        <taxon>Salamandridae</taxon>
        <taxon>Pleurodelinae</taxon>
        <taxon>Pleurodeles</taxon>
    </lineage>
</organism>
<dbReference type="EMBL" id="JANPWB010000009">
    <property type="protein sequence ID" value="KAJ1156242.1"/>
    <property type="molecule type" value="Genomic_DNA"/>
</dbReference>
<dbReference type="Proteomes" id="UP001066276">
    <property type="component" value="Chromosome 5"/>
</dbReference>
<accession>A0AAV7RX90</accession>
<evidence type="ECO:0000313" key="2">
    <source>
        <dbReference type="EMBL" id="KAJ1156242.1"/>
    </source>
</evidence>
<keyword evidence="3" id="KW-1185">Reference proteome</keyword>
<sequence length="119" mass="12557">MGAPLDYRGICGGAGTRCEGQGRGVTDETPGEPPSDTQVGSQRAARSRCAEAKSGEIETDLLRLRVCLAADSAVAATFSAFANTSRHAALQQPKRAAIKAFRIVTTKETKQVVEPLLQL</sequence>
<dbReference type="AlphaFoldDB" id="A0AAV7RX90"/>
<comment type="caution">
    <text evidence="2">The sequence shown here is derived from an EMBL/GenBank/DDBJ whole genome shotgun (WGS) entry which is preliminary data.</text>
</comment>
<reference evidence="2" key="1">
    <citation type="journal article" date="2022" name="bioRxiv">
        <title>Sequencing and chromosome-scale assembly of the giantPleurodeles waltlgenome.</title>
        <authorList>
            <person name="Brown T."/>
            <person name="Elewa A."/>
            <person name="Iarovenko S."/>
            <person name="Subramanian E."/>
            <person name="Araus A.J."/>
            <person name="Petzold A."/>
            <person name="Susuki M."/>
            <person name="Suzuki K.-i.T."/>
            <person name="Hayashi T."/>
            <person name="Toyoda A."/>
            <person name="Oliveira C."/>
            <person name="Osipova E."/>
            <person name="Leigh N.D."/>
            <person name="Simon A."/>
            <person name="Yun M.H."/>
        </authorList>
    </citation>
    <scope>NUCLEOTIDE SEQUENCE</scope>
    <source>
        <strain evidence="2">20211129_DDA</strain>
        <tissue evidence="2">Liver</tissue>
    </source>
</reference>
<protein>
    <submittedName>
        <fullName evidence="2">Uncharacterized protein</fullName>
    </submittedName>
</protein>
<gene>
    <name evidence="2" type="ORF">NDU88_008966</name>
</gene>